<dbReference type="SMART" id="SM00382">
    <property type="entry name" value="AAA"/>
    <property type="match status" value="1"/>
</dbReference>
<dbReference type="PROSITE" id="PS50893">
    <property type="entry name" value="ABC_TRANSPORTER_2"/>
    <property type="match status" value="1"/>
</dbReference>
<dbReference type="PANTHER" id="PTHR42711:SF5">
    <property type="entry name" value="ABC TRANSPORTER ATP-BINDING PROTEIN NATA"/>
    <property type="match status" value="1"/>
</dbReference>
<gene>
    <name evidence="7" type="ORF">KB213_00590</name>
</gene>
<keyword evidence="2" id="KW-0813">Transport</keyword>
<keyword evidence="5 7" id="KW-0067">ATP-binding</keyword>
<dbReference type="InterPro" id="IPR003439">
    <property type="entry name" value="ABC_transporter-like_ATP-bd"/>
</dbReference>
<dbReference type="CDD" id="cd03230">
    <property type="entry name" value="ABC_DR_subfamily_A"/>
    <property type="match status" value="1"/>
</dbReference>
<dbReference type="Gene3D" id="3.40.50.300">
    <property type="entry name" value="P-loop containing nucleotide triphosphate hydrolases"/>
    <property type="match status" value="1"/>
</dbReference>
<protein>
    <submittedName>
        <fullName evidence="7">ABC transporter ATP-binding protein</fullName>
    </submittedName>
</protein>
<accession>A0ABS5E3S8</accession>
<dbReference type="Proteomes" id="UP000677812">
    <property type="component" value="Unassembled WGS sequence"/>
</dbReference>
<evidence type="ECO:0000256" key="2">
    <source>
        <dbReference type="ARBA" id="ARBA00022448"/>
    </source>
</evidence>
<comment type="similarity">
    <text evidence="1">Belongs to the ABC transporter superfamily.</text>
</comment>
<dbReference type="Pfam" id="PF00005">
    <property type="entry name" value="ABC_tran"/>
    <property type="match status" value="1"/>
</dbReference>
<evidence type="ECO:0000313" key="8">
    <source>
        <dbReference type="Proteomes" id="UP000677812"/>
    </source>
</evidence>
<evidence type="ECO:0000259" key="6">
    <source>
        <dbReference type="PROSITE" id="PS50893"/>
    </source>
</evidence>
<dbReference type="SUPFAM" id="SSF52540">
    <property type="entry name" value="P-loop containing nucleoside triphosphate hydrolases"/>
    <property type="match status" value="1"/>
</dbReference>
<organism evidence="7 8">
    <name type="scientific">Neokomagataea anthophila</name>
    <dbReference type="NCBI Taxonomy" id="2826925"/>
    <lineage>
        <taxon>Bacteria</taxon>
        <taxon>Pseudomonadati</taxon>
        <taxon>Pseudomonadota</taxon>
        <taxon>Alphaproteobacteria</taxon>
        <taxon>Acetobacterales</taxon>
        <taxon>Acetobacteraceae</taxon>
        <taxon>Neokomagataea</taxon>
    </lineage>
</organism>
<dbReference type="InterPro" id="IPR003593">
    <property type="entry name" value="AAA+_ATPase"/>
</dbReference>
<comment type="caution">
    <text evidence="7">The sequence shown here is derived from an EMBL/GenBank/DDBJ whole genome shotgun (WGS) entry which is preliminary data.</text>
</comment>
<evidence type="ECO:0000256" key="1">
    <source>
        <dbReference type="ARBA" id="ARBA00005417"/>
    </source>
</evidence>
<feature type="domain" description="ABC transporter" evidence="6">
    <location>
        <begin position="6"/>
        <end position="231"/>
    </location>
</feature>
<evidence type="ECO:0000256" key="5">
    <source>
        <dbReference type="ARBA" id="ARBA00022840"/>
    </source>
</evidence>
<keyword evidence="8" id="KW-1185">Reference proteome</keyword>
<dbReference type="RefSeq" id="WP_211679898.1">
    <property type="nucleotide sequence ID" value="NZ_JAGRQH010000001.1"/>
</dbReference>
<name>A0ABS5E3S8_9PROT</name>
<reference evidence="7 8" key="1">
    <citation type="submission" date="2021-04" db="EMBL/GenBank/DDBJ databases">
        <title>The complete genome sequence of Neokomagataea sp. TBRC 2177.</title>
        <authorList>
            <person name="Charoenyingcharoen P."/>
            <person name="Yukphan P."/>
        </authorList>
    </citation>
    <scope>NUCLEOTIDE SEQUENCE [LARGE SCALE GENOMIC DNA]</scope>
    <source>
        <strain evidence="7 8">TBRC 2177</strain>
    </source>
</reference>
<sequence>MTNNTINIANITKSFGTFTALSDISFSINTGETIGLLGRNGAGKSTLIGCLLGFLLTDQGHITMFGTDIAELPRTIRARTGYVPQTMSGFDAFKVGALIDFIGAFYGALPPIDPRLLAWAELSPSKIVKTLSGGQKQRLAILLAMRHRPDFLILDEPVASLDPQARRDFMNLLDQYAKETGASIIISSHILSDIERVCSRLLFLKQGRLILDCSTQSFQETTRWLHNITPESLTALPVQILAQKDGNILIHGWQANLPLPAETQISIPDFEDAFLAITEPTGGAA</sequence>
<dbReference type="InterPro" id="IPR027417">
    <property type="entry name" value="P-loop_NTPase"/>
</dbReference>
<dbReference type="PANTHER" id="PTHR42711">
    <property type="entry name" value="ABC TRANSPORTER ATP-BINDING PROTEIN"/>
    <property type="match status" value="1"/>
</dbReference>
<dbReference type="InterPro" id="IPR017871">
    <property type="entry name" value="ABC_transporter-like_CS"/>
</dbReference>
<dbReference type="EMBL" id="JAGRQH010000001">
    <property type="protein sequence ID" value="MBR0558559.1"/>
    <property type="molecule type" value="Genomic_DNA"/>
</dbReference>
<evidence type="ECO:0000313" key="7">
    <source>
        <dbReference type="EMBL" id="MBR0558559.1"/>
    </source>
</evidence>
<keyword evidence="4" id="KW-0547">Nucleotide-binding</keyword>
<evidence type="ECO:0000256" key="3">
    <source>
        <dbReference type="ARBA" id="ARBA00022458"/>
    </source>
</evidence>
<dbReference type="PROSITE" id="PS00211">
    <property type="entry name" value="ABC_TRANSPORTER_1"/>
    <property type="match status" value="1"/>
</dbReference>
<evidence type="ECO:0000256" key="4">
    <source>
        <dbReference type="ARBA" id="ARBA00022741"/>
    </source>
</evidence>
<proteinExistence type="inferred from homology"/>
<dbReference type="GO" id="GO:0005524">
    <property type="term" value="F:ATP binding"/>
    <property type="evidence" value="ECO:0007669"/>
    <property type="project" value="UniProtKB-KW"/>
</dbReference>
<dbReference type="InterPro" id="IPR050763">
    <property type="entry name" value="ABC_transporter_ATP-binding"/>
</dbReference>
<keyword evidence="3" id="KW-0536">Nodulation</keyword>